<reference evidence="6" key="1">
    <citation type="submission" date="2022-08" db="EMBL/GenBank/DDBJ databases">
        <title>Alicyclobacillus dauci DSM2870, complete genome.</title>
        <authorList>
            <person name="Wang Q."/>
            <person name="Cai R."/>
            <person name="Wang Z."/>
        </authorList>
    </citation>
    <scope>NUCLEOTIDE SEQUENCE</scope>
    <source>
        <strain evidence="6">DSM 28700</strain>
    </source>
</reference>
<dbReference type="Proteomes" id="UP001164803">
    <property type="component" value="Chromosome"/>
</dbReference>
<evidence type="ECO:0000313" key="7">
    <source>
        <dbReference type="Proteomes" id="UP001164803"/>
    </source>
</evidence>
<keyword evidence="2" id="KW-0786">Thiamine pyrophosphate</keyword>
<dbReference type="InterPro" id="IPR012001">
    <property type="entry name" value="Thiamin_PyroP_enz_TPP-bd_dom"/>
</dbReference>
<evidence type="ECO:0000256" key="3">
    <source>
        <dbReference type="ARBA" id="ARBA00023239"/>
    </source>
</evidence>
<dbReference type="InterPro" id="IPR029061">
    <property type="entry name" value="THDP-binding"/>
</dbReference>
<keyword evidence="3 6" id="KW-0456">Lyase</keyword>
<dbReference type="InterPro" id="IPR051818">
    <property type="entry name" value="TPP_dependent_decarboxylase"/>
</dbReference>
<evidence type="ECO:0000313" key="6">
    <source>
        <dbReference type="EMBL" id="WAH36747.1"/>
    </source>
</evidence>
<dbReference type="EC" id="4.1.1.82" evidence="6"/>
<evidence type="ECO:0000256" key="2">
    <source>
        <dbReference type="ARBA" id="ARBA00023052"/>
    </source>
</evidence>
<sequence length="390" mass="43595">MLNTRSFGRELQKLGFTFYSGVPCSYLKDLINYAINECDYVAAANEGDAVAIAAGAYLGGKKPVVLMQNSGLANAVSPLVSLNYPFRLPVLGFVSLRGEPGLPDEPQHELMGRITTQLLELMRVRWMYLSADLEEAKRQMLQASRHIDYNEPFFFIVKHGTFETEVLNRQELASRRNQVKVPKDRADQLPTRNEVLAAINRLKDDNTVQLATTGKTGRELYEIEDAPHNLYMVGSLGCVSSLGLGLALSNRDLDVVVIDGDGSLLMRMGSLATNGYYNPPNMLHILLDNQVHDSTGGQSTVSHNVDFVEIAASCGYEKSIYIHSINDLEKHIRDWKETRGLSFFHMNIQPGSRAQLGRPKMKPHEVKERLQLFIRSNSDTTEGEEHPCKP</sequence>
<keyword evidence="1" id="KW-0210">Decarboxylase</keyword>
<organism evidence="6 7">
    <name type="scientific">Alicyclobacillus dauci</name>
    <dbReference type="NCBI Taxonomy" id="1475485"/>
    <lineage>
        <taxon>Bacteria</taxon>
        <taxon>Bacillati</taxon>
        <taxon>Bacillota</taxon>
        <taxon>Bacilli</taxon>
        <taxon>Bacillales</taxon>
        <taxon>Alicyclobacillaceae</taxon>
        <taxon>Alicyclobacillus</taxon>
    </lineage>
</organism>
<dbReference type="PANTHER" id="PTHR42818:SF1">
    <property type="entry name" value="SULFOPYRUVATE DECARBOXYLASE"/>
    <property type="match status" value="1"/>
</dbReference>
<dbReference type="Gene3D" id="3.40.50.970">
    <property type="match status" value="2"/>
</dbReference>
<dbReference type="Pfam" id="PF02775">
    <property type="entry name" value="TPP_enzyme_C"/>
    <property type="match status" value="1"/>
</dbReference>
<feature type="domain" description="Thiamine pyrophosphate enzyme N-terminal TPP-binding" evidence="5">
    <location>
        <begin position="9"/>
        <end position="102"/>
    </location>
</feature>
<dbReference type="EMBL" id="CP104064">
    <property type="protein sequence ID" value="WAH36747.1"/>
    <property type="molecule type" value="Genomic_DNA"/>
</dbReference>
<proteinExistence type="predicted"/>
<dbReference type="PANTHER" id="PTHR42818">
    <property type="entry name" value="SULFOPYRUVATE DECARBOXYLASE SUBUNIT ALPHA"/>
    <property type="match status" value="1"/>
</dbReference>
<evidence type="ECO:0000259" key="5">
    <source>
        <dbReference type="Pfam" id="PF02776"/>
    </source>
</evidence>
<dbReference type="NCBIfam" id="TIGR03297">
    <property type="entry name" value="Ppyr-DeCO2ase"/>
    <property type="match status" value="1"/>
</dbReference>
<name>A0ABY6Z1I3_9BACL</name>
<dbReference type="CDD" id="cd07035">
    <property type="entry name" value="TPP_PYR_POX_like"/>
    <property type="match status" value="1"/>
</dbReference>
<dbReference type="SUPFAM" id="SSF52518">
    <property type="entry name" value="Thiamin diphosphate-binding fold (THDP-binding)"/>
    <property type="match status" value="2"/>
</dbReference>
<feature type="domain" description="Thiamine pyrophosphate enzyme TPP-binding" evidence="4">
    <location>
        <begin position="230"/>
        <end position="345"/>
    </location>
</feature>
<dbReference type="Pfam" id="PF02776">
    <property type="entry name" value="TPP_enzyme_N"/>
    <property type="match status" value="1"/>
</dbReference>
<evidence type="ECO:0000259" key="4">
    <source>
        <dbReference type="Pfam" id="PF02775"/>
    </source>
</evidence>
<evidence type="ECO:0000256" key="1">
    <source>
        <dbReference type="ARBA" id="ARBA00022793"/>
    </source>
</evidence>
<dbReference type="InterPro" id="IPR017684">
    <property type="entry name" value="Phosphono-pyrv_decarboxylase"/>
</dbReference>
<protein>
    <submittedName>
        <fullName evidence="6">Phosphonopyruvate decarboxylase</fullName>
        <ecNumber evidence="6">4.1.1.82</ecNumber>
    </submittedName>
</protein>
<dbReference type="GO" id="GO:0033980">
    <property type="term" value="F:phosphonopyruvate decarboxylase activity"/>
    <property type="evidence" value="ECO:0007669"/>
    <property type="project" value="UniProtKB-EC"/>
</dbReference>
<keyword evidence="7" id="KW-1185">Reference proteome</keyword>
<dbReference type="RefSeq" id="WP_268044128.1">
    <property type="nucleotide sequence ID" value="NZ_CP104064.1"/>
</dbReference>
<dbReference type="InterPro" id="IPR011766">
    <property type="entry name" value="TPP_enzyme_TPP-bd"/>
</dbReference>
<gene>
    <name evidence="6" type="primary">aepY</name>
    <name evidence="6" type="ORF">NZD86_21655</name>
</gene>
<accession>A0ABY6Z1I3</accession>